<feature type="region of interest" description="Disordered" evidence="2">
    <location>
        <begin position="257"/>
        <end position="303"/>
    </location>
</feature>
<keyword evidence="3" id="KW-0472">Membrane</keyword>
<keyword evidence="3" id="KW-0812">Transmembrane</keyword>
<comment type="similarity">
    <text evidence="1">Belongs to the ustYa family.</text>
</comment>
<name>A0A9N9KP14_9HELO</name>
<gene>
    <name evidence="4" type="ORF">HYFRA_00008378</name>
</gene>
<keyword evidence="3" id="KW-1133">Transmembrane helix</keyword>
<proteinExistence type="inferred from homology"/>
<comment type="caution">
    <text evidence="4">The sequence shown here is derived from an EMBL/GenBank/DDBJ whole genome shotgun (WGS) entry which is preliminary data.</text>
</comment>
<feature type="transmembrane region" description="Helical" evidence="3">
    <location>
        <begin position="47"/>
        <end position="68"/>
    </location>
</feature>
<evidence type="ECO:0000256" key="1">
    <source>
        <dbReference type="ARBA" id="ARBA00035112"/>
    </source>
</evidence>
<evidence type="ECO:0000256" key="3">
    <source>
        <dbReference type="SAM" id="Phobius"/>
    </source>
</evidence>
<organism evidence="4 5">
    <name type="scientific">Hymenoscyphus fraxineus</name>
    <dbReference type="NCBI Taxonomy" id="746836"/>
    <lineage>
        <taxon>Eukaryota</taxon>
        <taxon>Fungi</taxon>
        <taxon>Dikarya</taxon>
        <taxon>Ascomycota</taxon>
        <taxon>Pezizomycotina</taxon>
        <taxon>Leotiomycetes</taxon>
        <taxon>Helotiales</taxon>
        <taxon>Helotiaceae</taxon>
        <taxon>Hymenoscyphus</taxon>
    </lineage>
</organism>
<dbReference type="InterPro" id="IPR021765">
    <property type="entry name" value="UstYa-like"/>
</dbReference>
<dbReference type="GO" id="GO:0043386">
    <property type="term" value="P:mycotoxin biosynthetic process"/>
    <property type="evidence" value="ECO:0007669"/>
    <property type="project" value="InterPro"/>
</dbReference>
<dbReference type="OrthoDB" id="3687641at2759"/>
<keyword evidence="5" id="KW-1185">Reference proteome</keyword>
<evidence type="ECO:0000313" key="4">
    <source>
        <dbReference type="EMBL" id="CAG8950143.1"/>
    </source>
</evidence>
<dbReference type="Pfam" id="PF11807">
    <property type="entry name" value="UstYa"/>
    <property type="match status" value="1"/>
</dbReference>
<dbReference type="Proteomes" id="UP000696280">
    <property type="component" value="Unassembled WGS sequence"/>
</dbReference>
<accession>A0A9N9KP14</accession>
<dbReference type="PANTHER" id="PTHR33365">
    <property type="entry name" value="YALI0B05434P"/>
    <property type="match status" value="1"/>
</dbReference>
<reference evidence="4" key="1">
    <citation type="submission" date="2021-07" db="EMBL/GenBank/DDBJ databases">
        <authorList>
            <person name="Durling M."/>
        </authorList>
    </citation>
    <scope>NUCLEOTIDE SEQUENCE</scope>
</reference>
<dbReference type="EMBL" id="CAJVRL010000035">
    <property type="protein sequence ID" value="CAG8950143.1"/>
    <property type="molecule type" value="Genomic_DNA"/>
</dbReference>
<protein>
    <recommendedName>
        <fullName evidence="6">Tat pathway signal sequence</fullName>
    </recommendedName>
</protein>
<evidence type="ECO:0000256" key="2">
    <source>
        <dbReference type="SAM" id="MobiDB-lite"/>
    </source>
</evidence>
<evidence type="ECO:0000313" key="5">
    <source>
        <dbReference type="Proteomes" id="UP000696280"/>
    </source>
</evidence>
<sequence>MFWKWDKSARSGSRNSYDALLASEEQSVVEKPHETIKTQSRAWLRPVLLHLLMVVLYTGAFLTAWAQLPVQKNCHDDFIFSPVRQALSWKLRPLNFSDKAESQYSGYPTPEIDAAWGKLLKNSNIRISEETIIKMNKTSIKLQDGSGMYGAGIQVHHHLHCLKSVRQMVYREYYGIPDEPAQWNHVDHCLNDIRQALMCNADISLLTWDWLPDYRRPWANFHINEECVDWEKLDSWAGEHAFSLFDQKSAVHPELGVSFPLDANGQPDTDPRNRPSAESLDALEKGTNPKGNWGPISSENEWT</sequence>
<dbReference type="AlphaFoldDB" id="A0A9N9KP14"/>
<evidence type="ECO:0008006" key="6">
    <source>
        <dbReference type="Google" id="ProtNLM"/>
    </source>
</evidence>
<dbReference type="PANTHER" id="PTHR33365:SF7">
    <property type="entry name" value="TAT PATHWAY SIGNAL SEQUENCE"/>
    <property type="match status" value="1"/>
</dbReference>